<evidence type="ECO:0000256" key="5">
    <source>
        <dbReference type="ARBA" id="ARBA00022695"/>
    </source>
</evidence>
<feature type="non-terminal residue" evidence="9">
    <location>
        <position position="89"/>
    </location>
</feature>
<evidence type="ECO:0000256" key="4">
    <source>
        <dbReference type="ARBA" id="ARBA00022679"/>
    </source>
</evidence>
<evidence type="ECO:0000313" key="10">
    <source>
        <dbReference type="Proteomes" id="UP001526076"/>
    </source>
</evidence>
<protein>
    <submittedName>
        <fullName evidence="9">UDP-glucose--hexose-1-phosphate uridylyltransferase</fullName>
        <ecNumber evidence="9">2.7.7.12</ecNumber>
    </submittedName>
</protein>
<keyword evidence="10" id="KW-1185">Reference proteome</keyword>
<comment type="catalytic activity">
    <reaction evidence="1">
        <text>alpha-D-galactose 1-phosphate + UDP-alpha-D-glucose = alpha-D-glucose 1-phosphate + UDP-alpha-D-galactose</text>
        <dbReference type="Rhea" id="RHEA:13989"/>
        <dbReference type="ChEBI" id="CHEBI:58336"/>
        <dbReference type="ChEBI" id="CHEBI:58601"/>
        <dbReference type="ChEBI" id="CHEBI:58885"/>
        <dbReference type="ChEBI" id="CHEBI:66914"/>
        <dbReference type="EC" id="2.7.7.12"/>
    </reaction>
</comment>
<reference evidence="9 10" key="1">
    <citation type="submission" date="2022-10" db="EMBL/GenBank/DDBJ databases">
        <title>Comparative genomic study of S. anginosus.</title>
        <authorList>
            <person name="Prasad A."/>
            <person name="Ene A."/>
            <person name="Jablonska S."/>
            <person name="Du J."/>
            <person name="Wolfe A.J."/>
            <person name="Putonti C."/>
        </authorList>
    </citation>
    <scope>NUCLEOTIDE SEQUENCE [LARGE SCALE GENOMIC DNA]</scope>
    <source>
        <strain evidence="9 10">UMB9231</strain>
    </source>
</reference>
<dbReference type="InterPro" id="IPR000766">
    <property type="entry name" value="GalP_uridyl_Trfase_II"/>
</dbReference>
<keyword evidence="3" id="KW-0963">Cytoplasm</keyword>
<dbReference type="PANTHER" id="PTHR39191">
    <property type="entry name" value="GALACTOSE-1-PHOSPHATE URIDYLYLTRANSFERASE"/>
    <property type="match status" value="1"/>
</dbReference>
<accession>A0ABT3ECQ5</accession>
<organism evidence="9 10">
    <name type="scientific">Streptococcus anginosus</name>
    <dbReference type="NCBI Taxonomy" id="1328"/>
    <lineage>
        <taxon>Bacteria</taxon>
        <taxon>Bacillati</taxon>
        <taxon>Bacillota</taxon>
        <taxon>Bacilli</taxon>
        <taxon>Lactobacillales</taxon>
        <taxon>Streptococcaceae</taxon>
        <taxon>Streptococcus</taxon>
        <taxon>Streptococcus anginosus group</taxon>
    </lineage>
</organism>
<evidence type="ECO:0000256" key="6">
    <source>
        <dbReference type="ARBA" id="ARBA00023144"/>
    </source>
</evidence>
<sequence length="89" mass="10192">LKAIAKNIAYRVPSDYGELEITINLSKPEKDPKEIAAAKLVQASNYPQCQLCLENEGYHGRVNHPARSNHRIIRFEMAAQEWGFQYSPY</sequence>
<dbReference type="PANTHER" id="PTHR39191:SF1">
    <property type="entry name" value="DUF4922 DOMAIN-CONTAINING PROTEIN"/>
    <property type="match status" value="1"/>
</dbReference>
<dbReference type="Proteomes" id="UP001526076">
    <property type="component" value="Unassembled WGS sequence"/>
</dbReference>
<comment type="caution">
    <text evidence="9">The sequence shown here is derived from an EMBL/GenBank/DDBJ whole genome shotgun (WGS) entry which is preliminary data.</text>
</comment>
<dbReference type="EMBL" id="JAPAHU010000280">
    <property type="protein sequence ID" value="MCW1043212.1"/>
    <property type="molecule type" value="Genomic_DNA"/>
</dbReference>
<evidence type="ECO:0000256" key="1">
    <source>
        <dbReference type="ARBA" id="ARBA00001107"/>
    </source>
</evidence>
<evidence type="ECO:0000256" key="2">
    <source>
        <dbReference type="ARBA" id="ARBA00004947"/>
    </source>
</evidence>
<dbReference type="EC" id="2.7.7.12" evidence="9"/>
<proteinExistence type="predicted"/>
<evidence type="ECO:0000259" key="8">
    <source>
        <dbReference type="Pfam" id="PF01087"/>
    </source>
</evidence>
<name>A0ABT3ECQ5_STRAP</name>
<keyword evidence="5 9" id="KW-0548">Nucleotidyltransferase</keyword>
<keyword evidence="7" id="KW-0119">Carbohydrate metabolism</keyword>
<dbReference type="Pfam" id="PF01087">
    <property type="entry name" value="GalP_UDP_transf"/>
    <property type="match status" value="1"/>
</dbReference>
<feature type="non-terminal residue" evidence="9">
    <location>
        <position position="1"/>
    </location>
</feature>
<gene>
    <name evidence="9" type="ORF">OJ597_12610</name>
</gene>
<keyword evidence="6" id="KW-0299">Galactose metabolism</keyword>
<comment type="pathway">
    <text evidence="2">Carbohydrate metabolism; galactose metabolism.</text>
</comment>
<feature type="domain" description="Galactose-1-phosphate uridyl transferase N-terminal" evidence="8">
    <location>
        <begin position="2"/>
        <end position="73"/>
    </location>
</feature>
<evidence type="ECO:0000313" key="9">
    <source>
        <dbReference type="EMBL" id="MCW1043212.1"/>
    </source>
</evidence>
<dbReference type="GO" id="GO:0008108">
    <property type="term" value="F:UDP-glucose:hexose-1-phosphate uridylyltransferase activity"/>
    <property type="evidence" value="ECO:0007669"/>
    <property type="project" value="UniProtKB-EC"/>
</dbReference>
<dbReference type="InterPro" id="IPR005849">
    <property type="entry name" value="GalP_Utransf_N"/>
</dbReference>
<keyword evidence="4 9" id="KW-0808">Transferase</keyword>
<evidence type="ECO:0000256" key="3">
    <source>
        <dbReference type="ARBA" id="ARBA00022490"/>
    </source>
</evidence>
<evidence type="ECO:0000256" key="7">
    <source>
        <dbReference type="ARBA" id="ARBA00023277"/>
    </source>
</evidence>